<dbReference type="InterPro" id="IPR036085">
    <property type="entry name" value="PAZ_dom_sf"/>
</dbReference>
<dbReference type="Gene3D" id="2.170.260.10">
    <property type="entry name" value="paz domain"/>
    <property type="match status" value="1"/>
</dbReference>
<dbReference type="InterPro" id="IPR003165">
    <property type="entry name" value="Piwi"/>
</dbReference>
<dbReference type="Pfam" id="PF16486">
    <property type="entry name" value="ArgoN"/>
    <property type="match status" value="1"/>
</dbReference>
<evidence type="ECO:0000313" key="2">
    <source>
        <dbReference type="EMBL" id="KAI5070398.1"/>
    </source>
</evidence>
<dbReference type="Gene3D" id="3.30.420.10">
    <property type="entry name" value="Ribonuclease H-like superfamily/Ribonuclease H"/>
    <property type="match status" value="1"/>
</dbReference>
<dbReference type="CDD" id="cd02846">
    <property type="entry name" value="PAZ_argonaute_like"/>
    <property type="match status" value="1"/>
</dbReference>
<accession>A0A9D4UN93</accession>
<dbReference type="AlphaFoldDB" id="A0A9D4UN93"/>
<organism evidence="2 3">
    <name type="scientific">Adiantum capillus-veneris</name>
    <name type="common">Maidenhair fern</name>
    <dbReference type="NCBI Taxonomy" id="13818"/>
    <lineage>
        <taxon>Eukaryota</taxon>
        <taxon>Viridiplantae</taxon>
        <taxon>Streptophyta</taxon>
        <taxon>Embryophyta</taxon>
        <taxon>Tracheophyta</taxon>
        <taxon>Polypodiopsida</taxon>
        <taxon>Polypodiidae</taxon>
        <taxon>Polypodiales</taxon>
        <taxon>Pteridineae</taxon>
        <taxon>Pteridaceae</taxon>
        <taxon>Vittarioideae</taxon>
        <taxon>Adiantum</taxon>
    </lineage>
</organism>
<evidence type="ECO:0000259" key="1">
    <source>
        <dbReference type="PROSITE" id="PS50822"/>
    </source>
</evidence>
<protein>
    <recommendedName>
        <fullName evidence="1">Piwi domain-containing protein</fullName>
    </recommendedName>
</protein>
<proteinExistence type="predicted"/>
<name>A0A9D4UN93_ADICA</name>
<dbReference type="Pfam" id="PF02171">
    <property type="entry name" value="Piwi"/>
    <property type="match status" value="1"/>
</dbReference>
<dbReference type="SUPFAM" id="SSF53098">
    <property type="entry name" value="Ribonuclease H-like"/>
    <property type="match status" value="1"/>
</dbReference>
<dbReference type="EMBL" id="JABFUD020000014">
    <property type="protein sequence ID" value="KAI5070398.1"/>
    <property type="molecule type" value="Genomic_DNA"/>
</dbReference>
<dbReference type="InterPro" id="IPR012337">
    <property type="entry name" value="RNaseH-like_sf"/>
</dbReference>
<dbReference type="PROSITE" id="PS50822">
    <property type="entry name" value="PIWI"/>
    <property type="match status" value="1"/>
</dbReference>
<dbReference type="Proteomes" id="UP000886520">
    <property type="component" value="Chromosome 14"/>
</dbReference>
<dbReference type="Pfam" id="PF08699">
    <property type="entry name" value="ArgoL1"/>
    <property type="match status" value="1"/>
</dbReference>
<dbReference type="OrthoDB" id="10252740at2759"/>
<feature type="domain" description="Piwi" evidence="1">
    <location>
        <begin position="572"/>
        <end position="879"/>
    </location>
</feature>
<dbReference type="InterPro" id="IPR032474">
    <property type="entry name" value="Argonaute_N"/>
</dbReference>
<sequence>MNVTSQGQTSAGAGPSEAGPAFGLTLLAECTRPPRPDQLRAPFHGPTGIVLANHFLVRSLPNTKTIYQYDMKIERTNNEHAKPPIRSKCRAIKAVLKTRHSDIFPANLTTFYDGSQTLYTTGRLQLHGPEQSFDVQLRDALNRNLQEDYRVTLKDSKQIDLEGRYAFVNGIIQTYDIPQDLVQALDVAMREAMTCSNVYFEHGKRFFRDNAGEYNETSYGKFWDGFYQTLKKTMQGLAVNVNKAVAAFYVDRCVAKNGSVINGAPTVANYIMSNTNFSEAETMSQLRGATVVVGVPQQSNGTRTFIKKTFKIETFAGRPRDVFFKLGDTDQEISVADHFEQTGRTIQFGDLPCVKLQSAPGKNVMVPSEYCLLLTPQHIRVSTEKAEQNAFSKGIILKASSAPHVTRATIQRLMTNQNNNQQPAGQPLLPRPGSTPQGFQMNVSADMTQVIAKLLDSPLLCSSRRADGLVPNDGTWNILETKVARAGRIDSWLIITFKPLREDETQCSEAINPFRQRLMTTCKNDLGIDILKEERFKRPLHYVDAGILDNYGELYQSLRAIITHSPNYGTTLVIFVFWAHSYSGYQFVKHICECTLGVITQCCKYDNIKNGASKPYLRNLALKINVKAGGTTSYLQGGAIAAGSRSRCIVMGADTSHAGKGEDPAVTAVVASLASPALNGNFQKYAARIRLQAPRVELIQDFRVMAQELLGPLRSSLGVRDFQATRVIMFRDGVSEGQFEDMLTQEVESLRAALADVFGTATRPRITWVVVQKRHNTKLFTDDPNLRMNSNDPNRRSQLKPGLMVDEKITHPADFDFYLCSHPAPKGTGKPTHYHVLYDENGFGALELPTLVNRLCYTYARCASAVSIPAPTFYAHLAAYRGHQLYTALRKKGELSNLNFQPDQLPATYDLSGQLTAGIKDTMFFC</sequence>
<dbReference type="SUPFAM" id="SSF101690">
    <property type="entry name" value="PAZ domain"/>
    <property type="match status" value="2"/>
</dbReference>
<dbReference type="InterPro" id="IPR036397">
    <property type="entry name" value="RNaseH_sf"/>
</dbReference>
<dbReference type="PANTHER" id="PTHR22891">
    <property type="entry name" value="EUKARYOTIC TRANSLATION INITIATION FACTOR 2C"/>
    <property type="match status" value="1"/>
</dbReference>
<keyword evidence="3" id="KW-1185">Reference proteome</keyword>
<dbReference type="SMART" id="SM00950">
    <property type="entry name" value="Piwi"/>
    <property type="match status" value="1"/>
</dbReference>
<reference evidence="2" key="1">
    <citation type="submission" date="2021-01" db="EMBL/GenBank/DDBJ databases">
        <title>Adiantum capillus-veneris genome.</title>
        <authorList>
            <person name="Fang Y."/>
            <person name="Liao Q."/>
        </authorList>
    </citation>
    <scope>NUCLEOTIDE SEQUENCE</scope>
    <source>
        <strain evidence="2">H3</strain>
        <tissue evidence="2">Leaf</tissue>
    </source>
</reference>
<gene>
    <name evidence="2" type="ORF">GOP47_0014741</name>
</gene>
<evidence type="ECO:0000313" key="3">
    <source>
        <dbReference type="Proteomes" id="UP000886520"/>
    </source>
</evidence>
<dbReference type="InterPro" id="IPR014811">
    <property type="entry name" value="ArgoL1"/>
</dbReference>
<dbReference type="GO" id="GO:0003676">
    <property type="term" value="F:nucleic acid binding"/>
    <property type="evidence" value="ECO:0007669"/>
    <property type="project" value="InterPro"/>
</dbReference>
<dbReference type="Gene3D" id="3.40.50.2300">
    <property type="match status" value="1"/>
</dbReference>
<comment type="caution">
    <text evidence="2">The sequence shown here is derived from an EMBL/GenBank/DDBJ whole genome shotgun (WGS) entry which is preliminary data.</text>
</comment>